<dbReference type="GeneID" id="103396691"/>
<dbReference type="InterPro" id="IPR056814">
    <property type="entry name" value="GIPC1-3_GH1"/>
</dbReference>
<dbReference type="FunCoup" id="A0A3P8X6J6">
    <property type="interactions" value="281"/>
</dbReference>
<feature type="compositionally biased region" description="Basic residues" evidence="2">
    <location>
        <begin position="1"/>
        <end position="11"/>
    </location>
</feature>
<keyword evidence="5" id="KW-1185">Reference proteome</keyword>
<feature type="region of interest" description="Disordered" evidence="2">
    <location>
        <begin position="1"/>
        <end position="51"/>
    </location>
</feature>
<dbReference type="GO" id="GO:0002040">
    <property type="term" value="P:sprouting angiogenesis"/>
    <property type="evidence" value="ECO:0007669"/>
    <property type="project" value="Ensembl"/>
</dbReference>
<dbReference type="InterPro" id="IPR001478">
    <property type="entry name" value="PDZ"/>
</dbReference>
<evidence type="ECO:0000259" key="3">
    <source>
        <dbReference type="PROSITE" id="PS50106"/>
    </source>
</evidence>
<dbReference type="KEGG" id="csem:103396691"/>
<dbReference type="STRING" id="244447.ENSCSEP00000033375"/>
<name>A0A3P8X6J6_CYNSE</name>
<dbReference type="Pfam" id="PF25083">
    <property type="entry name" value="GIPC1_GH1"/>
    <property type="match status" value="1"/>
</dbReference>
<dbReference type="OMA" id="EVKVICV"/>
<evidence type="ECO:0000313" key="5">
    <source>
        <dbReference type="Proteomes" id="UP000265120"/>
    </source>
</evidence>
<sequence>MPLGPWRKKNKSTKEHLVDNEEVSGGHAGAGSAGKSAVNGAGLPPPPTDLRPKLVFHTQLAHGSPTGRIEGFTNVKELYGKIAEAFNISPPEMLFCTLNTHKIDMDKLLGGQIGLEDFIFAHIKGTKKEVEVYKSEDALGLTITDNGAGYAFIKRIKEGSVVDRVKVISVGDHIECINGHNIVGTRHYEVARMLKELPRDKSFTLKLVEPMKAFEMLEPRSKGAKPASDNKIGTGRGTLRLRAKGPATVEEEPTEFEEKAVKKVDDLLESYMGIRDTELAATMVEVGRDKKNPDEFAMALDETLGDFAFPDEFVFDVWGAIGDAKQGRF</sequence>
<dbReference type="SMART" id="SM00228">
    <property type="entry name" value="PDZ"/>
    <property type="match status" value="1"/>
</dbReference>
<evidence type="ECO:0000256" key="1">
    <source>
        <dbReference type="ARBA" id="ARBA00009011"/>
    </source>
</evidence>
<reference evidence="4 5" key="1">
    <citation type="journal article" date="2014" name="Nat. Genet.">
        <title>Whole-genome sequence of a flatfish provides insights into ZW sex chromosome evolution and adaptation to a benthic lifestyle.</title>
        <authorList>
            <person name="Chen S."/>
            <person name="Zhang G."/>
            <person name="Shao C."/>
            <person name="Huang Q."/>
            <person name="Liu G."/>
            <person name="Zhang P."/>
            <person name="Song W."/>
            <person name="An N."/>
            <person name="Chalopin D."/>
            <person name="Volff J.N."/>
            <person name="Hong Y."/>
            <person name="Li Q."/>
            <person name="Sha Z."/>
            <person name="Zhou H."/>
            <person name="Xie M."/>
            <person name="Yu Q."/>
            <person name="Liu Y."/>
            <person name="Xiang H."/>
            <person name="Wang N."/>
            <person name="Wu K."/>
            <person name="Yang C."/>
            <person name="Zhou Q."/>
            <person name="Liao X."/>
            <person name="Yang L."/>
            <person name="Hu Q."/>
            <person name="Zhang J."/>
            <person name="Meng L."/>
            <person name="Jin L."/>
            <person name="Tian Y."/>
            <person name="Lian J."/>
            <person name="Yang J."/>
            <person name="Miao G."/>
            <person name="Liu S."/>
            <person name="Liang Z."/>
            <person name="Yan F."/>
            <person name="Li Y."/>
            <person name="Sun B."/>
            <person name="Zhang H."/>
            <person name="Zhang J."/>
            <person name="Zhu Y."/>
            <person name="Du M."/>
            <person name="Zhao Y."/>
            <person name="Schartl M."/>
            <person name="Tang Q."/>
            <person name="Wang J."/>
        </authorList>
    </citation>
    <scope>NUCLEOTIDE SEQUENCE</scope>
</reference>
<dbReference type="InterPro" id="IPR036034">
    <property type="entry name" value="PDZ_sf"/>
</dbReference>
<dbReference type="PANTHER" id="PTHR12259:SF3">
    <property type="entry name" value="PDZ DOMAIN-CONTAINING PROTEIN GIPC2"/>
    <property type="match status" value="1"/>
</dbReference>
<dbReference type="SUPFAM" id="SSF50156">
    <property type="entry name" value="PDZ domain-like"/>
    <property type="match status" value="1"/>
</dbReference>
<dbReference type="InterPro" id="IPR055349">
    <property type="entry name" value="GH2_GIPC"/>
</dbReference>
<dbReference type="OrthoDB" id="6509831at2759"/>
<reference evidence="4" key="2">
    <citation type="submission" date="2025-08" db="UniProtKB">
        <authorList>
            <consortium name="Ensembl"/>
        </authorList>
    </citation>
    <scope>IDENTIFICATION</scope>
</reference>
<protein>
    <submittedName>
        <fullName evidence="4">GIPC PDZ domain containing family, member 2</fullName>
    </submittedName>
</protein>
<dbReference type="CTD" id="54810"/>
<dbReference type="PIRSF" id="PIRSF038083">
    <property type="entry name" value="UCP038083_GIPC"/>
    <property type="match status" value="1"/>
</dbReference>
<dbReference type="FunFam" id="2.30.42.10:FF:000097">
    <property type="entry name" value="PDZ domain-containing protein GIPC1 isoform 1"/>
    <property type="match status" value="1"/>
</dbReference>
<dbReference type="GeneTree" id="ENSGT00390000003420"/>
<dbReference type="Gene3D" id="2.30.42.10">
    <property type="match status" value="1"/>
</dbReference>
<evidence type="ECO:0000313" key="4">
    <source>
        <dbReference type="Ensembl" id="ENSCSEP00000033375.1"/>
    </source>
</evidence>
<accession>A0A3P8X6J6</accession>
<dbReference type="Pfam" id="PF00595">
    <property type="entry name" value="PDZ"/>
    <property type="match status" value="1"/>
</dbReference>
<dbReference type="Ensembl" id="ENSCSET00000033809.1">
    <property type="protein sequence ID" value="ENSCSEP00000033375.1"/>
    <property type="gene ID" value="ENSCSEG00000021415.1"/>
</dbReference>
<feature type="compositionally biased region" description="Low complexity" evidence="2">
    <location>
        <begin position="33"/>
        <end position="42"/>
    </location>
</feature>
<dbReference type="Pfam" id="PF25082">
    <property type="entry name" value="GIPC1_GH2"/>
    <property type="match status" value="1"/>
</dbReference>
<reference evidence="4" key="3">
    <citation type="submission" date="2025-09" db="UniProtKB">
        <authorList>
            <consortium name="Ensembl"/>
        </authorList>
    </citation>
    <scope>IDENTIFICATION</scope>
</reference>
<dbReference type="CDD" id="cd21180">
    <property type="entry name" value="GH2_GIPC"/>
    <property type="match status" value="1"/>
</dbReference>
<dbReference type="AlphaFoldDB" id="A0A3P8X6J6"/>
<dbReference type="Proteomes" id="UP000265120">
    <property type="component" value="Chromosome 20"/>
</dbReference>
<organism evidence="4 5">
    <name type="scientific">Cynoglossus semilaevis</name>
    <name type="common">Tongue sole</name>
    <dbReference type="NCBI Taxonomy" id="244447"/>
    <lineage>
        <taxon>Eukaryota</taxon>
        <taxon>Metazoa</taxon>
        <taxon>Chordata</taxon>
        <taxon>Craniata</taxon>
        <taxon>Vertebrata</taxon>
        <taxon>Euteleostomi</taxon>
        <taxon>Actinopterygii</taxon>
        <taxon>Neopterygii</taxon>
        <taxon>Teleostei</taxon>
        <taxon>Neoteleostei</taxon>
        <taxon>Acanthomorphata</taxon>
        <taxon>Carangaria</taxon>
        <taxon>Pleuronectiformes</taxon>
        <taxon>Pleuronectoidei</taxon>
        <taxon>Cynoglossidae</taxon>
        <taxon>Cynoglossinae</taxon>
        <taxon>Cynoglossus</taxon>
    </lineage>
</organism>
<dbReference type="InterPro" id="IPR017379">
    <property type="entry name" value="GIPC1/2/3"/>
</dbReference>
<feature type="domain" description="PDZ" evidence="3">
    <location>
        <begin position="129"/>
        <end position="209"/>
    </location>
</feature>
<dbReference type="InParanoid" id="A0A3P8X6J6"/>
<dbReference type="RefSeq" id="XP_008333107.1">
    <property type="nucleotide sequence ID" value="XM_008334885.2"/>
</dbReference>
<dbReference type="CDD" id="cd23078">
    <property type="entry name" value="PDZ_GIPC2"/>
    <property type="match status" value="1"/>
</dbReference>
<dbReference type="PROSITE" id="PS50106">
    <property type="entry name" value="PDZ"/>
    <property type="match status" value="1"/>
</dbReference>
<proteinExistence type="inferred from homology"/>
<dbReference type="PANTHER" id="PTHR12259">
    <property type="entry name" value="RGS-GAIP INTERACTING PROTEIN GIPC"/>
    <property type="match status" value="1"/>
</dbReference>
<evidence type="ECO:0000256" key="2">
    <source>
        <dbReference type="SAM" id="MobiDB-lite"/>
    </source>
</evidence>
<comment type="similarity">
    <text evidence="1">Belongs to the GIPC family.</text>
</comment>